<evidence type="ECO:0000256" key="3">
    <source>
        <dbReference type="ARBA" id="ARBA00022640"/>
    </source>
</evidence>
<organism evidence="6">
    <name type="scientific">Tolypiocladia glomerulata</name>
    <dbReference type="NCBI Taxonomy" id="860646"/>
    <lineage>
        <taxon>Eukaryota</taxon>
        <taxon>Rhodophyta</taxon>
        <taxon>Florideophyceae</taxon>
        <taxon>Rhodymeniophycidae</taxon>
        <taxon>Ceramiales</taxon>
        <taxon>Rhodomelaceae</taxon>
        <taxon>Polysiphonioideae</taxon>
        <taxon>Tolypiocladia</taxon>
    </lineage>
</organism>
<dbReference type="InterPro" id="IPR036291">
    <property type="entry name" value="NAD(P)-bd_dom_sf"/>
</dbReference>
<geneLocation type="chloroplast" evidence="6"/>
<reference evidence="6" key="1">
    <citation type="journal article" date="2017" name="J. Phycol.">
        <title>Analysis of chloroplast genomes and a supermatrix inform reclassification of the Rhodomelaceae (Rhodophyta).</title>
        <authorList>
            <person name="Diaz-Tapia P."/>
            <person name="Maggs C.A."/>
            <person name="West J.A."/>
            <person name="Verbruggen H."/>
        </authorList>
    </citation>
    <scope>NUCLEOTIDE SEQUENCE</scope>
    <source>
        <strain evidence="6">PD1825</strain>
    </source>
</reference>
<comment type="subcellular location">
    <subcellularLocation>
        <location evidence="1">Plastid</location>
    </subcellularLocation>
</comment>
<evidence type="ECO:0000259" key="5">
    <source>
        <dbReference type="Pfam" id="PF05368"/>
    </source>
</evidence>
<proteinExistence type="predicted"/>
<dbReference type="GeneID" id="33362450"/>
<dbReference type="AlphaFoldDB" id="A0A1Z1MUE8"/>
<dbReference type="Gene3D" id="3.40.50.720">
    <property type="entry name" value="NAD(P)-binding Rossmann-like Domain"/>
    <property type="match status" value="1"/>
</dbReference>
<gene>
    <name evidence="6" type="primary">ycf39</name>
</gene>
<keyword evidence="6" id="KW-0150">Chloroplast</keyword>
<evidence type="ECO:0000256" key="4">
    <source>
        <dbReference type="ARBA" id="ARBA00023276"/>
    </source>
</evidence>
<keyword evidence="4" id="KW-0604">Photosystem II</keyword>
<dbReference type="GO" id="GO:0009536">
    <property type="term" value="C:plastid"/>
    <property type="evidence" value="ECO:0007669"/>
    <property type="project" value="UniProtKB-SubCell"/>
</dbReference>
<accession>A0A1Z1MUE8</accession>
<dbReference type="GO" id="GO:0009523">
    <property type="term" value="C:photosystem II"/>
    <property type="evidence" value="ECO:0007669"/>
    <property type="project" value="UniProtKB-KW"/>
</dbReference>
<evidence type="ECO:0000313" key="6">
    <source>
        <dbReference type="EMBL" id="ARW69727.1"/>
    </source>
</evidence>
<dbReference type="EMBL" id="MF101467">
    <property type="protein sequence ID" value="ARW69727.1"/>
    <property type="molecule type" value="Genomic_DNA"/>
</dbReference>
<keyword evidence="3 6" id="KW-0934">Plastid</keyword>
<dbReference type="GO" id="GO:0015979">
    <property type="term" value="P:photosynthesis"/>
    <property type="evidence" value="ECO:0007669"/>
    <property type="project" value="UniProtKB-KW"/>
</dbReference>
<dbReference type="PANTHER" id="PTHR47128">
    <property type="match status" value="1"/>
</dbReference>
<sequence>MTLLVLGSTGTLGRQIVRKALNEGFNVKCLVRNFRKAAFLKEWGAELIYGDLSIPETIPLSLLGVTALVDCSTLRINDFYNVNIVDLNAKYILIESAIKAKVRRFVFFSIFNASLYKEVKFLRSKVMIENRIKKSGLNFTIFCIPGFFQGLIPQYALPILDRKPVWITSESSIISYVSTQDVSSIAIKSLSISQFNNKYLPIAGNKNWKSSDVIQICELTSGRRANIKQVPLYILNLIQNIIKIFQWSSNISDRLEFTNVLSRGYYANADMKEILYILKLNFDEIEPLELYLKEYFERIMKKVREMNDEVLSNNKDYNNDSDF</sequence>
<dbReference type="PANTHER" id="PTHR47128:SF2">
    <property type="entry name" value="PROTEIN HIGH CHLOROPHYLL FLUORESCENCE PHENOTYPE 244, CHLOROPLASTIC"/>
    <property type="match status" value="1"/>
</dbReference>
<dbReference type="InterPro" id="IPR008030">
    <property type="entry name" value="NmrA-like"/>
</dbReference>
<dbReference type="RefSeq" id="YP_009399908.1">
    <property type="nucleotide sequence ID" value="NC_035299.1"/>
</dbReference>
<evidence type="ECO:0000256" key="2">
    <source>
        <dbReference type="ARBA" id="ARBA00022531"/>
    </source>
</evidence>
<dbReference type="InterPro" id="IPR044256">
    <property type="entry name" value="HCF244-like"/>
</dbReference>
<dbReference type="SUPFAM" id="SSF51735">
    <property type="entry name" value="NAD(P)-binding Rossmann-fold domains"/>
    <property type="match status" value="1"/>
</dbReference>
<feature type="domain" description="NmrA-like" evidence="5">
    <location>
        <begin position="2"/>
        <end position="238"/>
    </location>
</feature>
<dbReference type="CDD" id="cd05243">
    <property type="entry name" value="SDR_a5"/>
    <property type="match status" value="1"/>
</dbReference>
<dbReference type="Pfam" id="PF05368">
    <property type="entry name" value="NmrA"/>
    <property type="match status" value="1"/>
</dbReference>
<name>A0A1Z1MUE8_9FLOR</name>
<evidence type="ECO:0000256" key="1">
    <source>
        <dbReference type="ARBA" id="ARBA00004474"/>
    </source>
</evidence>
<protein>
    <recommendedName>
        <fullName evidence="5">NmrA-like domain-containing protein</fullName>
    </recommendedName>
</protein>
<keyword evidence="2" id="KW-0602">Photosynthesis</keyword>